<keyword evidence="6 11" id="KW-0808">Transferase</keyword>
<keyword evidence="11" id="KW-0819">tRNA processing</keyword>
<proteinExistence type="inferred from homology"/>
<dbReference type="PANTHER" id="PTHR30544:SF5">
    <property type="entry name" value="RADICAL SAM CORE DOMAIN-CONTAINING PROTEIN"/>
    <property type="match status" value="1"/>
</dbReference>
<dbReference type="SUPFAM" id="SSF102114">
    <property type="entry name" value="Radical SAM enzymes"/>
    <property type="match status" value="1"/>
</dbReference>
<reference evidence="14 15" key="1">
    <citation type="submission" date="2019-05" db="EMBL/GenBank/DDBJ databases">
        <title>Nesterenkonia sp. GY074 isolated from the Southern Atlantic Ocean.</title>
        <authorList>
            <person name="Zhang G."/>
        </authorList>
    </citation>
    <scope>NUCLEOTIDE SEQUENCE [LARGE SCALE GENOMIC DNA]</scope>
    <source>
        <strain evidence="14 15">GY074</strain>
    </source>
</reference>
<feature type="compositionally biased region" description="Low complexity" evidence="12">
    <location>
        <begin position="1"/>
        <end position="15"/>
    </location>
</feature>
<evidence type="ECO:0000256" key="8">
    <source>
        <dbReference type="ARBA" id="ARBA00022723"/>
    </source>
</evidence>
<dbReference type="PROSITE" id="PS51918">
    <property type="entry name" value="RADICAL_SAM"/>
    <property type="match status" value="1"/>
</dbReference>
<dbReference type="EMBL" id="VAVZ01000047">
    <property type="protein sequence ID" value="TLP93338.1"/>
    <property type="molecule type" value="Genomic_DNA"/>
</dbReference>
<keyword evidence="2 11" id="KW-0004">4Fe-4S</keyword>
<feature type="active site" description="S-methylcysteine intermediate" evidence="11">
    <location>
        <position position="436"/>
    </location>
</feature>
<dbReference type="RefSeq" id="WP_138254083.1">
    <property type="nucleotide sequence ID" value="NZ_VAVZ01000047.1"/>
</dbReference>
<organism evidence="14 15">
    <name type="scientific">Nesterenkonia salmonea</name>
    <dbReference type="NCBI Taxonomy" id="1804987"/>
    <lineage>
        <taxon>Bacteria</taxon>
        <taxon>Bacillati</taxon>
        <taxon>Actinomycetota</taxon>
        <taxon>Actinomycetes</taxon>
        <taxon>Micrococcales</taxon>
        <taxon>Micrococcaceae</taxon>
        <taxon>Nesterenkonia</taxon>
    </lineage>
</organism>
<dbReference type="InterPro" id="IPR040072">
    <property type="entry name" value="Methyltransferase_A"/>
</dbReference>
<dbReference type="InterPro" id="IPR004383">
    <property type="entry name" value="rRNA_lsu_MTrfase_RlmN/Cfr"/>
</dbReference>
<feature type="active site" description="Proton acceptor" evidence="11">
    <location>
        <position position="140"/>
    </location>
</feature>
<evidence type="ECO:0000256" key="11">
    <source>
        <dbReference type="HAMAP-Rule" id="MF_01849"/>
    </source>
</evidence>
<dbReference type="GO" id="GO:0070040">
    <property type="term" value="F:rRNA (adenine(2503)-C2-)-methyltransferase activity"/>
    <property type="evidence" value="ECO:0007669"/>
    <property type="project" value="UniProtKB-UniRule"/>
</dbReference>
<evidence type="ECO:0000256" key="5">
    <source>
        <dbReference type="ARBA" id="ARBA00022603"/>
    </source>
</evidence>
<evidence type="ECO:0000256" key="3">
    <source>
        <dbReference type="ARBA" id="ARBA00022490"/>
    </source>
</evidence>
<dbReference type="Pfam" id="PF04055">
    <property type="entry name" value="Radical_SAM"/>
    <property type="match status" value="1"/>
</dbReference>
<dbReference type="GO" id="GO:0051539">
    <property type="term" value="F:4 iron, 4 sulfur cluster binding"/>
    <property type="evidence" value="ECO:0007669"/>
    <property type="project" value="UniProtKB-UniRule"/>
</dbReference>
<evidence type="ECO:0000256" key="2">
    <source>
        <dbReference type="ARBA" id="ARBA00022485"/>
    </source>
</evidence>
<comment type="function">
    <text evidence="11">Specifically methylates position 2 of adenine 2503 in 23S rRNA and position 2 of adenine 37 in tRNAs.</text>
</comment>
<comment type="subcellular location">
    <subcellularLocation>
        <location evidence="1 11">Cytoplasm</location>
    </subcellularLocation>
</comment>
<feature type="binding site" evidence="11">
    <location>
        <position position="291"/>
    </location>
    <ligand>
        <name>S-adenosyl-L-methionine</name>
        <dbReference type="ChEBI" id="CHEBI:59789"/>
    </ligand>
</feature>
<evidence type="ECO:0000313" key="14">
    <source>
        <dbReference type="EMBL" id="TLP93338.1"/>
    </source>
</evidence>
<dbReference type="Gene3D" id="3.20.20.70">
    <property type="entry name" value="Aldolase class I"/>
    <property type="match status" value="1"/>
</dbReference>
<dbReference type="OrthoDB" id="9793973at2"/>
<dbReference type="InterPro" id="IPR027492">
    <property type="entry name" value="RNA_MTrfase_RlmN"/>
</dbReference>
<comment type="catalytic activity">
    <reaction evidence="11">
        <text>adenosine(37) in tRNA + 2 reduced [2Fe-2S]-[ferredoxin] + 2 S-adenosyl-L-methionine = 2-methyladenosine(37) in tRNA + 5'-deoxyadenosine + L-methionine + 2 oxidized [2Fe-2S]-[ferredoxin] + S-adenosyl-L-homocysteine</text>
        <dbReference type="Rhea" id="RHEA:43332"/>
        <dbReference type="Rhea" id="RHEA-COMP:10000"/>
        <dbReference type="Rhea" id="RHEA-COMP:10001"/>
        <dbReference type="Rhea" id="RHEA-COMP:10162"/>
        <dbReference type="Rhea" id="RHEA-COMP:10485"/>
        <dbReference type="ChEBI" id="CHEBI:17319"/>
        <dbReference type="ChEBI" id="CHEBI:33737"/>
        <dbReference type="ChEBI" id="CHEBI:33738"/>
        <dbReference type="ChEBI" id="CHEBI:57844"/>
        <dbReference type="ChEBI" id="CHEBI:57856"/>
        <dbReference type="ChEBI" id="CHEBI:59789"/>
        <dbReference type="ChEBI" id="CHEBI:74411"/>
        <dbReference type="ChEBI" id="CHEBI:74497"/>
        <dbReference type="EC" id="2.1.1.192"/>
    </reaction>
</comment>
<evidence type="ECO:0000259" key="13">
    <source>
        <dbReference type="PROSITE" id="PS51918"/>
    </source>
</evidence>
<evidence type="ECO:0000256" key="4">
    <source>
        <dbReference type="ARBA" id="ARBA00022552"/>
    </source>
</evidence>
<feature type="binding site" evidence="11">
    <location>
        <position position="167"/>
    </location>
    <ligand>
        <name>[4Fe-4S] cluster</name>
        <dbReference type="ChEBI" id="CHEBI:49883"/>
        <note>4Fe-4S-S-AdoMet</note>
    </ligand>
</feature>
<comment type="cofactor">
    <cofactor evidence="11">
        <name>[4Fe-4S] cluster</name>
        <dbReference type="ChEBI" id="CHEBI:49883"/>
    </cofactor>
    <text evidence="11">Binds 1 [4Fe-4S] cluster. The cluster is coordinated with 3 cysteines and an exchangeable S-adenosyl-L-methionine.</text>
</comment>
<evidence type="ECO:0000256" key="12">
    <source>
        <dbReference type="SAM" id="MobiDB-lite"/>
    </source>
</evidence>
<comment type="caution">
    <text evidence="14">The sequence shown here is derived from an EMBL/GenBank/DDBJ whole genome shotgun (WGS) entry which is preliminary data.</text>
</comment>
<dbReference type="EC" id="2.1.1.192" evidence="11"/>
<dbReference type="InterPro" id="IPR013785">
    <property type="entry name" value="Aldolase_TIM"/>
</dbReference>
<dbReference type="GO" id="GO:0070475">
    <property type="term" value="P:rRNA base methylation"/>
    <property type="evidence" value="ECO:0007669"/>
    <property type="project" value="UniProtKB-UniRule"/>
</dbReference>
<comment type="miscellaneous">
    <text evidence="11">Reaction proceeds by a ping-pong mechanism involving intermediate methylation of a conserved cysteine residue.</text>
</comment>
<dbReference type="GO" id="GO:0005737">
    <property type="term" value="C:cytoplasm"/>
    <property type="evidence" value="ECO:0007669"/>
    <property type="project" value="UniProtKB-SubCell"/>
</dbReference>
<keyword evidence="3 11" id="KW-0963">Cytoplasm</keyword>
<dbReference type="SFLD" id="SFLDS00029">
    <property type="entry name" value="Radical_SAM"/>
    <property type="match status" value="1"/>
</dbReference>
<feature type="binding site" evidence="11">
    <location>
        <begin position="314"/>
        <end position="316"/>
    </location>
    <ligand>
        <name>S-adenosyl-L-methionine</name>
        <dbReference type="ChEBI" id="CHEBI:59789"/>
    </ligand>
</feature>
<keyword evidence="4 11" id="KW-0698">rRNA processing</keyword>
<dbReference type="AlphaFoldDB" id="A0A5R9B7L3"/>
<comment type="catalytic activity">
    <reaction evidence="11">
        <text>adenosine(2503) in 23S rRNA + 2 reduced [2Fe-2S]-[ferredoxin] + 2 S-adenosyl-L-methionine = 2-methyladenosine(2503) in 23S rRNA + 5'-deoxyadenosine + L-methionine + 2 oxidized [2Fe-2S]-[ferredoxin] + S-adenosyl-L-homocysteine</text>
        <dbReference type="Rhea" id="RHEA:42916"/>
        <dbReference type="Rhea" id="RHEA-COMP:10000"/>
        <dbReference type="Rhea" id="RHEA-COMP:10001"/>
        <dbReference type="Rhea" id="RHEA-COMP:10152"/>
        <dbReference type="Rhea" id="RHEA-COMP:10282"/>
        <dbReference type="ChEBI" id="CHEBI:17319"/>
        <dbReference type="ChEBI" id="CHEBI:33737"/>
        <dbReference type="ChEBI" id="CHEBI:33738"/>
        <dbReference type="ChEBI" id="CHEBI:57844"/>
        <dbReference type="ChEBI" id="CHEBI:57856"/>
        <dbReference type="ChEBI" id="CHEBI:59789"/>
        <dbReference type="ChEBI" id="CHEBI:74411"/>
        <dbReference type="ChEBI" id="CHEBI:74497"/>
        <dbReference type="EC" id="2.1.1.192"/>
    </reaction>
</comment>
<feature type="binding site" evidence="11">
    <location>
        <position position="164"/>
    </location>
    <ligand>
        <name>[4Fe-4S] cluster</name>
        <dbReference type="ChEBI" id="CHEBI:49883"/>
        <note>4Fe-4S-S-AdoMet</note>
    </ligand>
</feature>
<feature type="binding site" evidence="11">
    <location>
        <position position="393"/>
    </location>
    <ligand>
        <name>S-adenosyl-L-methionine</name>
        <dbReference type="ChEBI" id="CHEBI:59789"/>
    </ligand>
</feature>
<accession>A0A5R9B7L3</accession>
<evidence type="ECO:0000313" key="15">
    <source>
        <dbReference type="Proteomes" id="UP000310458"/>
    </source>
</evidence>
<keyword evidence="5 11" id="KW-0489">Methyltransferase</keyword>
<dbReference type="SFLD" id="SFLDG01062">
    <property type="entry name" value="methyltransferase_(Class_A)"/>
    <property type="match status" value="1"/>
</dbReference>
<keyword evidence="15" id="KW-1185">Reference proteome</keyword>
<comment type="caution">
    <text evidence="11">Lacks conserved residue(s) required for the propagation of feature annotation.</text>
</comment>
<keyword evidence="9 11" id="KW-0408">Iron</keyword>
<dbReference type="Proteomes" id="UP000310458">
    <property type="component" value="Unassembled WGS sequence"/>
</dbReference>
<evidence type="ECO:0000256" key="6">
    <source>
        <dbReference type="ARBA" id="ARBA00022679"/>
    </source>
</evidence>
<evidence type="ECO:0000256" key="7">
    <source>
        <dbReference type="ARBA" id="ARBA00022691"/>
    </source>
</evidence>
<gene>
    <name evidence="11 14" type="primary">rlmN</name>
    <name evidence="14" type="ORF">FEF26_13590</name>
</gene>
<sequence length="446" mass="48900">MSENKGAAASSSSGSRPQVRPKAEGWSQPLDAEGRPKLQFAQPKRIKQPPKHLADLTLRERQGWAKEQGLPSFRAKQLSVHYFQHYTSDPSLMTDLPAESREQIVAEFLPPLLTQVRRLTTDDGATIKFLWRLFDGALVESVLMRYKSRITLCISSQCGCGMNCPFCATGQNGLTRNMSTAEIVDQIVQANRVIAAGDLDAPTAQEIAEESDHAGLGEETDFADSEISPVKQGQAGSTQPTAAGPQRVSNIVFMGMGEPLANYKRVMNAVRRMIDPAPEGLGMSARGITISTVGLVPAIRKLADENLPITFALSLHAPDDELRDELIPVNSRWKADEAIDAARYYYETTGRRVSIEYALIKNMNDHPWRAELLAKKLNARGRGWVHVNPIPLNPTPNSVWTSSEPAAMQEFIDRLNDAGVPTTLRDTRGKEIDGACGQLAAADEQS</sequence>
<keyword evidence="7 11" id="KW-0949">S-adenosyl-L-methionine</keyword>
<keyword evidence="10 11" id="KW-0411">Iron-sulfur</keyword>
<keyword evidence="11" id="KW-1015">Disulfide bond</keyword>
<feature type="region of interest" description="Disordered" evidence="12">
    <location>
        <begin position="1"/>
        <end position="52"/>
    </location>
</feature>
<dbReference type="CDD" id="cd01335">
    <property type="entry name" value="Radical_SAM"/>
    <property type="match status" value="1"/>
</dbReference>
<dbReference type="InterPro" id="IPR058240">
    <property type="entry name" value="rSAM_sf"/>
</dbReference>
<dbReference type="GO" id="GO:0000049">
    <property type="term" value="F:tRNA binding"/>
    <property type="evidence" value="ECO:0007669"/>
    <property type="project" value="UniProtKB-UniRule"/>
</dbReference>
<dbReference type="SFLD" id="SFLDF00275">
    <property type="entry name" value="adenosine_C2_methyltransferase"/>
    <property type="match status" value="1"/>
</dbReference>
<dbReference type="HAMAP" id="MF_01849">
    <property type="entry name" value="RNA_methyltr_RlmN"/>
    <property type="match status" value="1"/>
</dbReference>
<feature type="binding site" evidence="11">
    <location>
        <begin position="257"/>
        <end position="258"/>
    </location>
    <ligand>
        <name>S-adenosyl-L-methionine</name>
        <dbReference type="ChEBI" id="CHEBI:59789"/>
    </ligand>
</feature>
<dbReference type="GO" id="GO:0002935">
    <property type="term" value="F:tRNA (adenine(37)-C2)-methyltransferase activity"/>
    <property type="evidence" value="ECO:0007669"/>
    <property type="project" value="UniProtKB-UniRule"/>
</dbReference>
<evidence type="ECO:0000256" key="9">
    <source>
        <dbReference type="ARBA" id="ARBA00023004"/>
    </source>
</evidence>
<dbReference type="GO" id="GO:0019843">
    <property type="term" value="F:rRNA binding"/>
    <property type="evidence" value="ECO:0007669"/>
    <property type="project" value="UniProtKB-UniRule"/>
</dbReference>
<protein>
    <recommendedName>
        <fullName evidence="11">Probable dual-specificity RNA methyltransferase RlmN</fullName>
        <ecNumber evidence="11">2.1.1.192</ecNumber>
    </recommendedName>
    <alternativeName>
        <fullName evidence="11">23S rRNA (adenine(2503)-C(2))-methyltransferase</fullName>
    </alternativeName>
    <alternativeName>
        <fullName evidence="11">23S rRNA m2A2503 methyltransferase</fullName>
    </alternativeName>
    <alternativeName>
        <fullName evidence="11">Ribosomal RNA large subunit methyltransferase N</fullName>
    </alternativeName>
    <alternativeName>
        <fullName evidence="11">tRNA (adenine(37)-C(2))-methyltransferase</fullName>
    </alternativeName>
    <alternativeName>
        <fullName evidence="11">tRNA m2A37 methyltransferase</fullName>
    </alternativeName>
</protein>
<dbReference type="GO" id="GO:0030488">
    <property type="term" value="P:tRNA methylation"/>
    <property type="evidence" value="ECO:0007669"/>
    <property type="project" value="UniProtKB-UniRule"/>
</dbReference>
<name>A0A5R9B7L3_9MICC</name>
<dbReference type="GO" id="GO:0046872">
    <property type="term" value="F:metal ion binding"/>
    <property type="evidence" value="ECO:0007669"/>
    <property type="project" value="UniProtKB-KW"/>
</dbReference>
<feature type="binding site" evidence="11">
    <location>
        <position position="160"/>
    </location>
    <ligand>
        <name>[4Fe-4S] cluster</name>
        <dbReference type="ChEBI" id="CHEBI:49883"/>
        <note>4Fe-4S-S-AdoMet</note>
    </ligand>
</feature>
<evidence type="ECO:0000256" key="10">
    <source>
        <dbReference type="ARBA" id="ARBA00023014"/>
    </source>
</evidence>
<dbReference type="Gene3D" id="1.10.150.530">
    <property type="match status" value="1"/>
</dbReference>
<keyword evidence="8 11" id="KW-0479">Metal-binding</keyword>
<evidence type="ECO:0000256" key="1">
    <source>
        <dbReference type="ARBA" id="ARBA00004496"/>
    </source>
</evidence>
<comment type="similarity">
    <text evidence="11">Belongs to the radical SAM superfamily. RlmN family.</text>
</comment>
<dbReference type="InterPro" id="IPR007197">
    <property type="entry name" value="rSAM"/>
</dbReference>
<dbReference type="PANTHER" id="PTHR30544">
    <property type="entry name" value="23S RRNA METHYLTRANSFERASE"/>
    <property type="match status" value="1"/>
</dbReference>
<feature type="domain" description="Radical SAM core" evidence="13">
    <location>
        <begin position="146"/>
        <end position="431"/>
    </location>
</feature>